<feature type="transmembrane region" description="Helical" evidence="1">
    <location>
        <begin position="225"/>
        <end position="247"/>
    </location>
</feature>
<feature type="transmembrane region" description="Helical" evidence="1">
    <location>
        <begin position="259"/>
        <end position="279"/>
    </location>
</feature>
<gene>
    <name evidence="2" type="ORF">SAMN05428953_101403</name>
</gene>
<feature type="transmembrane region" description="Helical" evidence="1">
    <location>
        <begin position="51"/>
        <end position="71"/>
    </location>
</feature>
<sequence length="280" mass="30263">MAPTEIIVRHALTPREFWIGLGRAFAGALIFAAPVLMTMEAWALGFHLHPLRLALFLAVTLPMLVLLHKYGGFRHTVALRDRIADAFVAILVAAVAATAVLFIFGIVTAEMPLREVIGKIAVQVVPGSLGASLARAQLGPSLLEEEDIPEPGYTGELFLMVVGALFLSVNIAPTEEVVLIAYKMEPWQEIALVVVTLALMHAFVYEFEFRGSHSPEPGAGFVSIFFRYAIVGYVLVMLVNLYILWTFGRTDGAGFSETLSAVVVLSFPGALGAAVARLIL</sequence>
<dbReference type="Proteomes" id="UP000198894">
    <property type="component" value="Unassembled WGS sequence"/>
</dbReference>
<keyword evidence="3" id="KW-1185">Reference proteome</keyword>
<evidence type="ECO:0000313" key="3">
    <source>
        <dbReference type="Proteomes" id="UP000198894"/>
    </source>
</evidence>
<dbReference type="NCBIfam" id="TIGR02587">
    <property type="entry name" value="TIGR02587 family membrane protein"/>
    <property type="match status" value="1"/>
</dbReference>
<dbReference type="InterPro" id="IPR024464">
    <property type="entry name" value="DUF2391"/>
</dbReference>
<dbReference type="Pfam" id="PF09622">
    <property type="entry name" value="DUF2391"/>
    <property type="match status" value="1"/>
</dbReference>
<dbReference type="InterPro" id="IPR013416">
    <property type="entry name" value="CHP02587_IM"/>
</dbReference>
<proteinExistence type="predicted"/>
<feature type="transmembrane region" description="Helical" evidence="1">
    <location>
        <begin position="189"/>
        <end position="205"/>
    </location>
</feature>
<keyword evidence="1" id="KW-1133">Transmembrane helix</keyword>
<feature type="transmembrane region" description="Helical" evidence="1">
    <location>
        <begin position="83"/>
        <end position="107"/>
    </location>
</feature>
<keyword evidence="1" id="KW-0472">Membrane</keyword>
<evidence type="ECO:0000256" key="1">
    <source>
        <dbReference type="SAM" id="Phobius"/>
    </source>
</evidence>
<name>A0A1G8IJU5_9HYPH</name>
<accession>A0A1G8IJU5</accession>
<reference evidence="3" key="1">
    <citation type="submission" date="2016-10" db="EMBL/GenBank/DDBJ databases">
        <authorList>
            <person name="Varghese N."/>
            <person name="Submissions S."/>
        </authorList>
    </citation>
    <scope>NUCLEOTIDE SEQUENCE [LARGE SCALE GENOMIC DNA]</scope>
    <source>
        <strain evidence="3">CGMCC 1.11022</strain>
    </source>
</reference>
<feature type="transmembrane region" description="Helical" evidence="1">
    <location>
        <begin position="157"/>
        <end position="182"/>
    </location>
</feature>
<dbReference type="AlphaFoldDB" id="A0A1G8IJU5"/>
<organism evidence="2 3">
    <name type="scientific">Mesorhizobium muleiense</name>
    <dbReference type="NCBI Taxonomy" id="1004279"/>
    <lineage>
        <taxon>Bacteria</taxon>
        <taxon>Pseudomonadati</taxon>
        <taxon>Pseudomonadota</taxon>
        <taxon>Alphaproteobacteria</taxon>
        <taxon>Hyphomicrobiales</taxon>
        <taxon>Phyllobacteriaceae</taxon>
        <taxon>Mesorhizobium</taxon>
    </lineage>
</organism>
<feature type="transmembrane region" description="Helical" evidence="1">
    <location>
        <begin position="21"/>
        <end position="45"/>
    </location>
</feature>
<dbReference type="EMBL" id="FNEE01000001">
    <property type="protein sequence ID" value="SDI19308.1"/>
    <property type="molecule type" value="Genomic_DNA"/>
</dbReference>
<evidence type="ECO:0000313" key="2">
    <source>
        <dbReference type="EMBL" id="SDI19308.1"/>
    </source>
</evidence>
<keyword evidence="1" id="KW-0812">Transmembrane</keyword>
<protein>
    <submittedName>
        <fullName evidence="2">Putative integral membrane protein TIGR02587</fullName>
    </submittedName>
</protein>